<name>A0A0A0ET73_9GAMM</name>
<feature type="domain" description="Peptidase M28" evidence="23">
    <location>
        <begin position="293"/>
        <end position="512"/>
    </location>
</feature>
<evidence type="ECO:0000256" key="7">
    <source>
        <dbReference type="ARBA" id="ARBA00022645"/>
    </source>
</evidence>
<dbReference type="GO" id="GO:0005576">
    <property type="term" value="C:extracellular region"/>
    <property type="evidence" value="ECO:0007669"/>
    <property type="project" value="UniProtKB-SubCell"/>
</dbReference>
<keyword evidence="11" id="KW-0378">Hydrolase</keyword>
<dbReference type="PANTHER" id="PTHR12053:SF3">
    <property type="entry name" value="CARBOXYPEPTIDASE Q"/>
    <property type="match status" value="1"/>
</dbReference>
<evidence type="ECO:0000259" key="23">
    <source>
        <dbReference type="Pfam" id="PF04389"/>
    </source>
</evidence>
<feature type="signal peptide" evidence="22">
    <location>
        <begin position="1"/>
        <end position="20"/>
    </location>
</feature>
<evidence type="ECO:0000256" key="8">
    <source>
        <dbReference type="ARBA" id="ARBA00022670"/>
    </source>
</evidence>
<dbReference type="PANTHER" id="PTHR12053">
    <property type="entry name" value="PROTEASE FAMILY M28 PLASMA GLUTAMATE CARBOXYPEPTIDASE-RELATED"/>
    <property type="match status" value="1"/>
</dbReference>
<keyword evidence="13" id="KW-0862">Zinc</keyword>
<evidence type="ECO:0000256" key="5">
    <source>
        <dbReference type="ARBA" id="ARBA00014116"/>
    </source>
</evidence>
<evidence type="ECO:0000256" key="4">
    <source>
        <dbReference type="ARBA" id="ARBA00004613"/>
    </source>
</evidence>
<evidence type="ECO:0000256" key="18">
    <source>
        <dbReference type="ARBA" id="ARBA00023228"/>
    </source>
</evidence>
<evidence type="ECO:0000256" key="17">
    <source>
        <dbReference type="ARBA" id="ARBA00023180"/>
    </source>
</evidence>
<evidence type="ECO:0000256" key="12">
    <source>
        <dbReference type="ARBA" id="ARBA00022824"/>
    </source>
</evidence>
<keyword evidence="16" id="KW-0865">Zymogen</keyword>
<comment type="caution">
    <text evidence="24">The sequence shown here is derived from an EMBL/GenBank/DDBJ whole genome shotgun (WGS) entry which is preliminary data.</text>
</comment>
<feature type="region of interest" description="Disordered" evidence="21">
    <location>
        <begin position="378"/>
        <end position="400"/>
    </location>
</feature>
<dbReference type="SUPFAM" id="SSF53187">
    <property type="entry name" value="Zn-dependent exopeptidases"/>
    <property type="match status" value="1"/>
</dbReference>
<keyword evidence="10 22" id="KW-0732">Signal</keyword>
<gene>
    <name evidence="24" type="ORF">N800_07945</name>
</gene>
<evidence type="ECO:0000313" key="25">
    <source>
        <dbReference type="Proteomes" id="UP000029998"/>
    </source>
</evidence>
<reference evidence="24 25" key="1">
    <citation type="submission" date="2013-08" db="EMBL/GenBank/DDBJ databases">
        <title>Genome sequencing of Lysobacter.</title>
        <authorList>
            <person name="Zhang S."/>
            <person name="Wang G."/>
        </authorList>
    </citation>
    <scope>NUCLEOTIDE SEQUENCE [LARGE SCALE GENOMIC DNA]</scope>
    <source>
        <strain evidence="24 25">GH1-9</strain>
    </source>
</reference>
<evidence type="ECO:0000256" key="19">
    <source>
        <dbReference type="ARBA" id="ARBA00025833"/>
    </source>
</evidence>
<evidence type="ECO:0000256" key="2">
    <source>
        <dbReference type="ARBA" id="ARBA00004371"/>
    </source>
</evidence>
<keyword evidence="15" id="KW-0482">Metalloprotease</keyword>
<keyword evidence="14" id="KW-0333">Golgi apparatus</keyword>
<evidence type="ECO:0000256" key="10">
    <source>
        <dbReference type="ARBA" id="ARBA00022729"/>
    </source>
</evidence>
<keyword evidence="8" id="KW-0645">Protease</keyword>
<keyword evidence="6" id="KW-0964">Secreted</keyword>
<evidence type="ECO:0000256" key="1">
    <source>
        <dbReference type="ARBA" id="ARBA00004240"/>
    </source>
</evidence>
<keyword evidence="9" id="KW-0479">Metal-binding</keyword>
<feature type="chain" id="PRO_5001969336" description="Carboxypeptidase Q" evidence="22">
    <location>
        <begin position="21"/>
        <end position="531"/>
    </location>
</feature>
<evidence type="ECO:0000256" key="20">
    <source>
        <dbReference type="ARBA" id="ARBA00033328"/>
    </source>
</evidence>
<evidence type="ECO:0000256" key="13">
    <source>
        <dbReference type="ARBA" id="ARBA00022833"/>
    </source>
</evidence>
<evidence type="ECO:0000256" key="14">
    <source>
        <dbReference type="ARBA" id="ARBA00023034"/>
    </source>
</evidence>
<dbReference type="Proteomes" id="UP000029998">
    <property type="component" value="Unassembled WGS sequence"/>
</dbReference>
<evidence type="ECO:0000313" key="24">
    <source>
        <dbReference type="EMBL" id="KGM53313.1"/>
    </source>
</evidence>
<keyword evidence="25" id="KW-1185">Reference proteome</keyword>
<dbReference type="GO" id="GO:0004180">
    <property type="term" value="F:carboxypeptidase activity"/>
    <property type="evidence" value="ECO:0007669"/>
    <property type="project" value="UniProtKB-KW"/>
</dbReference>
<dbReference type="InterPro" id="IPR007484">
    <property type="entry name" value="Peptidase_M28"/>
</dbReference>
<evidence type="ECO:0000256" key="15">
    <source>
        <dbReference type="ARBA" id="ARBA00023049"/>
    </source>
</evidence>
<dbReference type="Pfam" id="PF04389">
    <property type="entry name" value="Peptidase_M28"/>
    <property type="match status" value="1"/>
</dbReference>
<dbReference type="AlphaFoldDB" id="A0A0A0ET73"/>
<dbReference type="EMBL" id="AVPU01000033">
    <property type="protein sequence ID" value="KGM53313.1"/>
    <property type="molecule type" value="Genomic_DNA"/>
</dbReference>
<evidence type="ECO:0000256" key="3">
    <source>
        <dbReference type="ARBA" id="ARBA00004555"/>
    </source>
</evidence>
<dbReference type="STRING" id="1385517.N800_07945"/>
<protein>
    <recommendedName>
        <fullName evidence="5">Carboxypeptidase Q</fullName>
    </recommendedName>
    <alternativeName>
        <fullName evidence="20">Plasma glutamate carboxypeptidase</fullName>
    </alternativeName>
</protein>
<dbReference type="Gene3D" id="3.40.630.10">
    <property type="entry name" value="Zn peptidases"/>
    <property type="match status" value="2"/>
</dbReference>
<evidence type="ECO:0000256" key="22">
    <source>
        <dbReference type="SAM" id="SignalP"/>
    </source>
</evidence>
<organism evidence="24 25">
    <name type="scientific">Lysobacter daejeonensis GH1-9</name>
    <dbReference type="NCBI Taxonomy" id="1385517"/>
    <lineage>
        <taxon>Bacteria</taxon>
        <taxon>Pseudomonadati</taxon>
        <taxon>Pseudomonadota</taxon>
        <taxon>Gammaproteobacteria</taxon>
        <taxon>Lysobacterales</taxon>
        <taxon>Lysobacteraceae</taxon>
        <taxon>Aerolutibacter</taxon>
    </lineage>
</organism>
<dbReference type="eggNOG" id="COG2234">
    <property type="taxonomic scope" value="Bacteria"/>
</dbReference>
<evidence type="ECO:0000256" key="9">
    <source>
        <dbReference type="ARBA" id="ARBA00022723"/>
    </source>
</evidence>
<dbReference type="GO" id="GO:0006508">
    <property type="term" value="P:proteolysis"/>
    <property type="evidence" value="ECO:0007669"/>
    <property type="project" value="UniProtKB-KW"/>
</dbReference>
<keyword evidence="7" id="KW-0121">Carboxypeptidase</keyword>
<evidence type="ECO:0000256" key="6">
    <source>
        <dbReference type="ARBA" id="ARBA00022525"/>
    </source>
</evidence>
<evidence type="ECO:0000256" key="11">
    <source>
        <dbReference type="ARBA" id="ARBA00022801"/>
    </source>
</evidence>
<comment type="subcellular location">
    <subcellularLocation>
        <location evidence="1">Endoplasmic reticulum</location>
    </subcellularLocation>
    <subcellularLocation>
        <location evidence="3">Golgi apparatus</location>
    </subcellularLocation>
    <subcellularLocation>
        <location evidence="2">Lysosome</location>
    </subcellularLocation>
    <subcellularLocation>
        <location evidence="4">Secreted</location>
    </subcellularLocation>
</comment>
<accession>A0A0A0ET73</accession>
<keyword evidence="12" id="KW-0256">Endoplasmic reticulum</keyword>
<comment type="subunit">
    <text evidence="19">Homodimer. The monomeric form is inactive while the homodimer is active.</text>
</comment>
<sequence>MKYCLIALAACLGLIGAARANEPVDHAMVGKIRQEAFHRSQVMQTLSQLTEDVGPRLTNSPGMAKANAWARERMTGWGLANVHDEAFGPFGRGWEFRTASVEVLAPRPFPLHALPKAWTPGTAGPVEGEAMAITLKTQADLDKHRGKLRGKILFLDAAREYKPGEKPDSNRYNDHELDELRDFTIPKDRDPAKRAKDAKERLDEIALTAATNAFLAEEGVLATVSISSWDNGIIRLGGGGSRKAGESVGVPALTMMAEHYNTVMRALERKQAMRLRVNVDARFTGDTDEMGYNTIAEIPGHGSLKDEVVIIGAHLDSWHAGTGAADNGAGVAVMMEAMRILKATGAKPRRTIRIALWGGEEQGLLGSTDYVSRHYGGWPEPTDPQQKKLPMSLREPTGPMQRKRGYDTVAAYFNYDNGGGRIRGIYTQENTAVAPIFADWLAPLNDVGATTVTHRNTGSTDHIPFDRIGLPGFQFVQDRLDYFSNVHHSHLDTLDHIVPEDLKQSAAVVATFAWHAAMREQKLPRMPVREP</sequence>
<evidence type="ECO:0000256" key="16">
    <source>
        <dbReference type="ARBA" id="ARBA00023145"/>
    </source>
</evidence>
<evidence type="ECO:0000256" key="21">
    <source>
        <dbReference type="SAM" id="MobiDB-lite"/>
    </source>
</evidence>
<dbReference type="InterPro" id="IPR039866">
    <property type="entry name" value="CPQ"/>
</dbReference>
<keyword evidence="18" id="KW-0458">Lysosome</keyword>
<dbReference type="GO" id="GO:0046872">
    <property type="term" value="F:metal ion binding"/>
    <property type="evidence" value="ECO:0007669"/>
    <property type="project" value="UniProtKB-KW"/>
</dbReference>
<dbReference type="GO" id="GO:0070573">
    <property type="term" value="F:metallodipeptidase activity"/>
    <property type="evidence" value="ECO:0007669"/>
    <property type="project" value="InterPro"/>
</dbReference>
<dbReference type="GO" id="GO:0005764">
    <property type="term" value="C:lysosome"/>
    <property type="evidence" value="ECO:0007669"/>
    <property type="project" value="UniProtKB-SubCell"/>
</dbReference>
<proteinExistence type="predicted"/>
<dbReference type="RefSeq" id="WP_036139577.1">
    <property type="nucleotide sequence ID" value="NZ_AVPU01000033.1"/>
</dbReference>
<keyword evidence="17" id="KW-0325">Glycoprotein</keyword>